<dbReference type="HAMAP" id="MF_00051">
    <property type="entry name" value="SHMT"/>
    <property type="match status" value="1"/>
</dbReference>
<evidence type="ECO:0000256" key="11">
    <source>
        <dbReference type="PIRSR" id="PIRSR000412-50"/>
    </source>
</evidence>
<dbReference type="FunFam" id="3.40.640.10:FF:000001">
    <property type="entry name" value="Serine hydroxymethyltransferase"/>
    <property type="match status" value="1"/>
</dbReference>
<dbReference type="RefSeq" id="WP_131944260.1">
    <property type="nucleotide sequence ID" value="NZ_BAAAMX010000004.1"/>
</dbReference>
<dbReference type="InterPro" id="IPR049943">
    <property type="entry name" value="Ser_HO-MeTrfase-like"/>
</dbReference>
<dbReference type="PANTHER" id="PTHR11680:SF35">
    <property type="entry name" value="SERINE HYDROXYMETHYLTRANSFERASE 1"/>
    <property type="match status" value="1"/>
</dbReference>
<dbReference type="Gene3D" id="3.90.1150.10">
    <property type="entry name" value="Aspartate Aminotransferase, domain 1"/>
    <property type="match status" value="1"/>
</dbReference>
<dbReference type="PIRSF" id="PIRSF000412">
    <property type="entry name" value="SHMT"/>
    <property type="match status" value="1"/>
</dbReference>
<evidence type="ECO:0000256" key="4">
    <source>
        <dbReference type="ARBA" id="ARBA00011738"/>
    </source>
</evidence>
<proteinExistence type="inferred from homology"/>
<dbReference type="GO" id="GO:0019264">
    <property type="term" value="P:glycine biosynthetic process from serine"/>
    <property type="evidence" value="ECO:0007669"/>
    <property type="project" value="UniProtKB-UniRule"/>
</dbReference>
<comment type="subunit">
    <text evidence="4 10">Homodimer.</text>
</comment>
<dbReference type="InterPro" id="IPR015422">
    <property type="entry name" value="PyrdxlP-dep_Trfase_small"/>
</dbReference>
<dbReference type="OrthoDB" id="9803846at2"/>
<feature type="site" description="Plays an important role in substrate specificity" evidence="10">
    <location>
        <position position="228"/>
    </location>
</feature>
<comment type="catalytic activity">
    <reaction evidence="10">
        <text>(6R)-5,10-methylene-5,6,7,8-tetrahydrofolate + glycine + H2O = (6S)-5,6,7,8-tetrahydrofolate + L-serine</text>
        <dbReference type="Rhea" id="RHEA:15481"/>
        <dbReference type="ChEBI" id="CHEBI:15377"/>
        <dbReference type="ChEBI" id="CHEBI:15636"/>
        <dbReference type="ChEBI" id="CHEBI:33384"/>
        <dbReference type="ChEBI" id="CHEBI:57305"/>
        <dbReference type="ChEBI" id="CHEBI:57453"/>
        <dbReference type="EC" id="2.1.2.1"/>
    </reaction>
</comment>
<comment type="caution">
    <text evidence="13">The sequence shown here is derived from an EMBL/GenBank/DDBJ whole genome shotgun (WGS) entry which is preliminary data.</text>
</comment>
<comment type="pathway">
    <text evidence="10">One-carbon metabolism; tetrahydrofolate interconversion.</text>
</comment>
<dbReference type="CDD" id="cd00378">
    <property type="entry name" value="SHMT"/>
    <property type="match status" value="1"/>
</dbReference>
<feature type="binding site" evidence="10">
    <location>
        <position position="243"/>
    </location>
    <ligand>
        <name>(6S)-5,6,7,8-tetrahydrofolate</name>
        <dbReference type="ChEBI" id="CHEBI:57453"/>
    </ligand>
</feature>
<keyword evidence="7 10" id="KW-0808">Transferase</keyword>
<feature type="binding site" evidence="10">
    <location>
        <begin position="124"/>
        <end position="126"/>
    </location>
    <ligand>
        <name>(6S)-5,6,7,8-tetrahydrofolate</name>
        <dbReference type="ChEBI" id="CHEBI:57453"/>
    </ligand>
</feature>
<dbReference type="Pfam" id="PF00464">
    <property type="entry name" value="SHMT"/>
    <property type="match status" value="1"/>
</dbReference>
<evidence type="ECO:0000256" key="7">
    <source>
        <dbReference type="ARBA" id="ARBA00022679"/>
    </source>
</evidence>
<evidence type="ECO:0000256" key="3">
    <source>
        <dbReference type="ARBA" id="ARBA00006376"/>
    </source>
</evidence>
<evidence type="ECO:0000256" key="8">
    <source>
        <dbReference type="ARBA" id="ARBA00022898"/>
    </source>
</evidence>
<evidence type="ECO:0000256" key="5">
    <source>
        <dbReference type="ARBA" id="ARBA00022490"/>
    </source>
</evidence>
<keyword evidence="10" id="KW-0028">Amino-acid biosynthesis</keyword>
<keyword evidence="8 10" id="KW-0663">Pyridoxal phosphate</keyword>
<dbReference type="Gene3D" id="3.40.640.10">
    <property type="entry name" value="Type I PLP-dependent aspartate aminotransferase-like (Major domain)"/>
    <property type="match status" value="1"/>
</dbReference>
<organism evidence="13 14">
    <name type="scientific">Actinomadura bangladeshensis</name>
    <dbReference type="NCBI Taxonomy" id="453573"/>
    <lineage>
        <taxon>Bacteria</taxon>
        <taxon>Bacillati</taxon>
        <taxon>Actinomycetota</taxon>
        <taxon>Actinomycetes</taxon>
        <taxon>Streptosporangiales</taxon>
        <taxon>Thermomonosporaceae</taxon>
        <taxon>Actinomadura</taxon>
    </lineage>
</organism>
<dbReference type="UniPathway" id="UPA00288">
    <property type="reaction ID" value="UER01023"/>
</dbReference>
<evidence type="ECO:0000256" key="6">
    <source>
        <dbReference type="ARBA" id="ARBA00022563"/>
    </source>
</evidence>
<evidence type="ECO:0000313" key="13">
    <source>
        <dbReference type="EMBL" id="TDC06401.1"/>
    </source>
</evidence>
<feature type="modified residue" description="N6-(pyridoxal phosphate)lysine" evidence="10 11">
    <location>
        <position position="229"/>
    </location>
</feature>
<dbReference type="EMBL" id="SMJW01000270">
    <property type="protein sequence ID" value="TDC06401.1"/>
    <property type="molecule type" value="Genomic_DNA"/>
</dbReference>
<dbReference type="GO" id="GO:0004372">
    <property type="term" value="F:glycine hydroxymethyltransferase activity"/>
    <property type="evidence" value="ECO:0007669"/>
    <property type="project" value="UniProtKB-UniRule"/>
</dbReference>
<protein>
    <recommendedName>
        <fullName evidence="10">Serine hydroxymethyltransferase</fullName>
        <shortName evidence="10">SHMT</shortName>
        <shortName evidence="10">Serine methylase</shortName>
        <ecNumber evidence="10">2.1.2.1</ecNumber>
    </recommendedName>
</protein>
<accession>A0A4R4NBI3</accession>
<evidence type="ECO:0000256" key="10">
    <source>
        <dbReference type="HAMAP-Rule" id="MF_00051"/>
    </source>
</evidence>
<dbReference type="Proteomes" id="UP000295431">
    <property type="component" value="Unassembled WGS sequence"/>
</dbReference>
<comment type="similarity">
    <text evidence="3 10">Belongs to the SHMT family.</text>
</comment>
<dbReference type="PROSITE" id="PS00096">
    <property type="entry name" value="SHMT"/>
    <property type="match status" value="1"/>
</dbReference>
<sequence length="418" mass="44541">MSLYDSLATADPEVAEAVAAELRRQQSTLEMIASENFAPVSVLEAQGSVLTNKYAEGYPGKRYYGGCEYVDVTEQLAIDRAKSLFGAEHANVQPHSGAQANTAVYFALLQHGDTILGLDLAHGGHLTHGMRLNYSGKTLNVVPYHVRAEDGLVDMDEVASLAAEHRPKMIVAGWSAYPRQLDFAAFREIADSVGALLMVDMAHFAGLVAAGLHPSPVPYADIVTTTTHKTLGGPRGGLILAREEYGKKINSAVFPGMQGGPLEHVIAAKAVALKIAASEEFRARQALTVEGAKLLAERLLAEDSAKAGVKVLTGGTDVHLVLVDLVDSELTGRDAEDRLHDIGITVNRNAVPNDPRPPMVTSGLRIGTPALATRGFTAEDFAEVADVIALALQPSFDRDALSARVKALADEHPLYPDL</sequence>
<dbReference type="GO" id="GO:0042803">
    <property type="term" value="F:protein homodimerization activity"/>
    <property type="evidence" value="ECO:0007669"/>
    <property type="project" value="UniProtKB-ARBA"/>
</dbReference>
<dbReference type="InterPro" id="IPR039429">
    <property type="entry name" value="SHMT-like_dom"/>
</dbReference>
<dbReference type="AlphaFoldDB" id="A0A4R4NBI3"/>
<reference evidence="13 14" key="1">
    <citation type="submission" date="2019-03" db="EMBL/GenBank/DDBJ databases">
        <title>Draft genome sequences of novel Actinobacteria.</title>
        <authorList>
            <person name="Sahin N."/>
            <person name="Ay H."/>
            <person name="Saygin H."/>
        </authorList>
    </citation>
    <scope>NUCLEOTIDE SEQUENCE [LARGE SCALE GENOMIC DNA]</scope>
    <source>
        <strain evidence="13 14">DSM 45347</strain>
    </source>
</reference>
<comment type="caution">
    <text evidence="10">Lacks conserved residue(s) required for the propagation of feature annotation.</text>
</comment>
<name>A0A4R4NBI3_9ACTN</name>
<dbReference type="NCBIfam" id="NF000586">
    <property type="entry name" value="PRK00011.1"/>
    <property type="match status" value="1"/>
</dbReference>
<dbReference type="UniPathway" id="UPA00193"/>
<dbReference type="GO" id="GO:0005829">
    <property type="term" value="C:cytosol"/>
    <property type="evidence" value="ECO:0007669"/>
    <property type="project" value="TreeGrafter"/>
</dbReference>
<dbReference type="GO" id="GO:0032259">
    <property type="term" value="P:methylation"/>
    <property type="evidence" value="ECO:0007669"/>
    <property type="project" value="UniProtKB-KW"/>
</dbReference>
<comment type="pathway">
    <text evidence="10">Amino-acid biosynthesis; glycine biosynthesis; glycine from L-serine: step 1/1.</text>
</comment>
<gene>
    <name evidence="10" type="primary">glyA</name>
    <name evidence="13" type="ORF">E1284_33960</name>
</gene>
<dbReference type="InterPro" id="IPR015421">
    <property type="entry name" value="PyrdxlP-dep_Trfase_major"/>
</dbReference>
<dbReference type="GO" id="GO:0030170">
    <property type="term" value="F:pyridoxal phosphate binding"/>
    <property type="evidence" value="ECO:0007669"/>
    <property type="project" value="UniProtKB-UniRule"/>
</dbReference>
<evidence type="ECO:0000259" key="12">
    <source>
        <dbReference type="Pfam" id="PF00464"/>
    </source>
</evidence>
<evidence type="ECO:0000313" key="14">
    <source>
        <dbReference type="Proteomes" id="UP000295431"/>
    </source>
</evidence>
<evidence type="ECO:0000256" key="9">
    <source>
        <dbReference type="ARBA" id="ARBA00054606"/>
    </source>
</evidence>
<keyword evidence="13" id="KW-0489">Methyltransferase</keyword>
<dbReference type="InterPro" id="IPR019798">
    <property type="entry name" value="Ser_HO-MeTrfase_PLP_BS"/>
</dbReference>
<keyword evidence="14" id="KW-1185">Reference proteome</keyword>
<dbReference type="EC" id="2.1.2.1" evidence="10"/>
<comment type="subcellular location">
    <subcellularLocation>
        <location evidence="2 10">Cytoplasm</location>
    </subcellularLocation>
</comment>
<dbReference type="InterPro" id="IPR001085">
    <property type="entry name" value="Ser_HO-MeTrfase"/>
</dbReference>
<dbReference type="GO" id="GO:0008168">
    <property type="term" value="F:methyltransferase activity"/>
    <property type="evidence" value="ECO:0007669"/>
    <property type="project" value="UniProtKB-KW"/>
</dbReference>
<feature type="domain" description="Serine hydroxymethyltransferase-like" evidence="12">
    <location>
        <begin position="8"/>
        <end position="388"/>
    </location>
</feature>
<dbReference type="GO" id="GO:0035999">
    <property type="term" value="P:tetrahydrofolate interconversion"/>
    <property type="evidence" value="ECO:0007669"/>
    <property type="project" value="UniProtKB-UniRule"/>
</dbReference>
<evidence type="ECO:0000256" key="1">
    <source>
        <dbReference type="ARBA" id="ARBA00001933"/>
    </source>
</evidence>
<comment type="cofactor">
    <cofactor evidence="1 10 11">
        <name>pyridoxal 5'-phosphate</name>
        <dbReference type="ChEBI" id="CHEBI:597326"/>
    </cofactor>
</comment>
<feature type="binding site" evidence="10">
    <location>
        <position position="120"/>
    </location>
    <ligand>
        <name>(6S)-5,6,7,8-tetrahydrofolate</name>
        <dbReference type="ChEBI" id="CHEBI:57453"/>
    </ligand>
</feature>
<dbReference type="PANTHER" id="PTHR11680">
    <property type="entry name" value="SERINE HYDROXYMETHYLTRANSFERASE"/>
    <property type="match status" value="1"/>
</dbReference>
<comment type="function">
    <text evidence="9">Catalyzes the reversible interconversion of serine and glycine with tetrahydrofolate (THF) serving as the one-carbon carrier. This reaction serves as the major source of one-carbon groups required for the biosynthesis of purines, thymidylate, methionine, and other important biomolecules. Also exhibits THF-independent aldolase activity toward beta-hydroxyamino acids, producing glycine and aldehydes, via a retro-aldol mechanism. Thus, is able to catalyze the cleavage of L-allo-threonine.</text>
</comment>
<dbReference type="InterPro" id="IPR015424">
    <property type="entry name" value="PyrdxlP-dep_Trfase"/>
</dbReference>
<keyword evidence="6 10" id="KW-0554">One-carbon metabolism</keyword>
<dbReference type="SUPFAM" id="SSF53383">
    <property type="entry name" value="PLP-dependent transferases"/>
    <property type="match status" value="1"/>
</dbReference>
<evidence type="ECO:0000256" key="2">
    <source>
        <dbReference type="ARBA" id="ARBA00004496"/>
    </source>
</evidence>
<keyword evidence="5 10" id="KW-0963">Cytoplasm</keyword>